<proteinExistence type="predicted"/>
<dbReference type="Proteomes" id="UP000816034">
    <property type="component" value="Unassembled WGS sequence"/>
</dbReference>
<reference evidence="3 4" key="1">
    <citation type="journal article" date="2018" name="BMC Genomics">
        <title>The genome of Naegleria lovaniensis, the basis for a comparative approach to unravel pathogenicity factors of the human pathogenic amoeba N. fowleri.</title>
        <authorList>
            <person name="Liechti N."/>
            <person name="Schurch N."/>
            <person name="Bruggmann R."/>
            <person name="Wittwer M."/>
        </authorList>
    </citation>
    <scope>NUCLEOTIDE SEQUENCE [LARGE SCALE GENOMIC DNA]</scope>
    <source>
        <strain evidence="3 4">ATCC 30569</strain>
    </source>
</reference>
<organism evidence="3 4">
    <name type="scientific">Naegleria lovaniensis</name>
    <name type="common">Amoeba</name>
    <dbReference type="NCBI Taxonomy" id="51637"/>
    <lineage>
        <taxon>Eukaryota</taxon>
        <taxon>Discoba</taxon>
        <taxon>Heterolobosea</taxon>
        <taxon>Tetramitia</taxon>
        <taxon>Eutetramitia</taxon>
        <taxon>Vahlkampfiidae</taxon>
        <taxon>Naegleria</taxon>
    </lineage>
</organism>
<keyword evidence="4" id="KW-1185">Reference proteome</keyword>
<keyword evidence="1" id="KW-0175">Coiled coil</keyword>
<dbReference type="EMBL" id="PYSW02000016">
    <property type="protein sequence ID" value="KAG2386193.1"/>
    <property type="molecule type" value="Genomic_DNA"/>
</dbReference>
<evidence type="ECO:0000313" key="3">
    <source>
        <dbReference type="EMBL" id="KAG2386193.1"/>
    </source>
</evidence>
<protein>
    <submittedName>
        <fullName evidence="3">Uncharacterized protein</fullName>
    </submittedName>
</protein>
<dbReference type="GeneID" id="68095094"/>
<gene>
    <name evidence="3" type="ORF">C9374_002639</name>
</gene>
<feature type="coiled-coil region" evidence="1">
    <location>
        <begin position="179"/>
        <end position="271"/>
    </location>
</feature>
<sequence length="271" mass="32045">MEGHEYNRTEDDSQISKKGIESVKPNYKGLRTKVMDCLDELILSRDKNRILQDELDGLSSNFQNLNHDHSDTYKELINLKKQLSDSEKVCRALKEQKQELEDSVNELEELLDNHQEEEKNRLRFVYSLYKLLKETPTNDKRNGSPLRGRSQPMENDEPISWETFQSLFSEQVTTHLVERESLKKEVAAQKEKLNDQAQKLDEAFKTIKSITEKYESEKNELQKKSQNELDEQRNKFEHQIEMLEIDYSEKIKELEDTLRELQEQFSELLAS</sequence>
<comment type="caution">
    <text evidence="3">The sequence shown here is derived from an EMBL/GenBank/DDBJ whole genome shotgun (WGS) entry which is preliminary data.</text>
</comment>
<evidence type="ECO:0000256" key="2">
    <source>
        <dbReference type="SAM" id="MobiDB-lite"/>
    </source>
</evidence>
<name>A0AA88GTV7_NAELO</name>
<dbReference type="RefSeq" id="XP_044550185.1">
    <property type="nucleotide sequence ID" value="XM_044692078.1"/>
</dbReference>
<feature type="region of interest" description="Disordered" evidence="2">
    <location>
        <begin position="1"/>
        <end position="20"/>
    </location>
</feature>
<accession>A0AA88GTV7</accession>
<evidence type="ECO:0000256" key="1">
    <source>
        <dbReference type="SAM" id="Coils"/>
    </source>
</evidence>
<evidence type="ECO:0000313" key="4">
    <source>
        <dbReference type="Proteomes" id="UP000816034"/>
    </source>
</evidence>
<dbReference type="SUPFAM" id="SSF90257">
    <property type="entry name" value="Myosin rod fragments"/>
    <property type="match status" value="1"/>
</dbReference>
<feature type="region of interest" description="Disordered" evidence="2">
    <location>
        <begin position="136"/>
        <end position="156"/>
    </location>
</feature>
<dbReference type="AlphaFoldDB" id="A0AA88GTV7"/>
<feature type="coiled-coil region" evidence="1">
    <location>
        <begin position="48"/>
        <end position="120"/>
    </location>
</feature>